<name>A0A845QIR9_9FIRM</name>
<organism evidence="6 7">
    <name type="scientific">Anaerotruncus colihominis</name>
    <dbReference type="NCBI Taxonomy" id="169435"/>
    <lineage>
        <taxon>Bacteria</taxon>
        <taxon>Bacillati</taxon>
        <taxon>Bacillota</taxon>
        <taxon>Clostridia</taxon>
        <taxon>Eubacteriales</taxon>
        <taxon>Oscillospiraceae</taxon>
        <taxon>Anaerotruncus</taxon>
    </lineage>
</organism>
<keyword evidence="7" id="KW-1185">Reference proteome</keyword>
<dbReference type="CDD" id="cd06583">
    <property type="entry name" value="PGRP"/>
    <property type="match status" value="1"/>
</dbReference>
<dbReference type="GO" id="GO:0009254">
    <property type="term" value="P:peptidoglycan turnover"/>
    <property type="evidence" value="ECO:0007669"/>
    <property type="project" value="TreeGrafter"/>
</dbReference>
<dbReference type="PANTHER" id="PTHR30417:SF1">
    <property type="entry name" value="N-ACETYLMURAMOYL-L-ALANINE AMIDASE AMID"/>
    <property type="match status" value="1"/>
</dbReference>
<gene>
    <name evidence="6" type="ORF">D0435_04215</name>
</gene>
<sequence length="187" mass="21185">MEIIESYLTKSACFLEGDTIEVKGLMLHSVGCAYQQPFYFMEKWNNPDCQEACVHAFIDGTDGKIYQTLPWNHRAWHCGGTYNSTHIGVEMCEPASLSYTSQFGFTCDNREEALACAKLTYDTAVELFAWLCHKYGLDPLADGVIVSHYEGYLRGTASDHEDPEHFWQGLGTDYTMDGFRRDVKSAM</sequence>
<evidence type="ECO:0000259" key="5">
    <source>
        <dbReference type="SMART" id="SM00644"/>
    </source>
</evidence>
<dbReference type="SMART" id="SM00644">
    <property type="entry name" value="Ami_2"/>
    <property type="match status" value="1"/>
</dbReference>
<dbReference type="GO" id="GO:0009253">
    <property type="term" value="P:peptidoglycan catabolic process"/>
    <property type="evidence" value="ECO:0007669"/>
    <property type="project" value="InterPro"/>
</dbReference>
<keyword evidence="4" id="KW-0961">Cell wall biogenesis/degradation</keyword>
<proteinExistence type="predicted"/>
<evidence type="ECO:0000256" key="2">
    <source>
        <dbReference type="ARBA" id="ARBA00011901"/>
    </source>
</evidence>
<dbReference type="InterPro" id="IPR051206">
    <property type="entry name" value="NAMLAA_amidase_2"/>
</dbReference>
<reference evidence="6 7" key="1">
    <citation type="submission" date="2018-08" db="EMBL/GenBank/DDBJ databases">
        <title>Murine metabolic-syndrome-specific gut microbial biobank.</title>
        <authorList>
            <person name="Liu C."/>
        </authorList>
    </citation>
    <scope>NUCLEOTIDE SEQUENCE [LARGE SCALE GENOMIC DNA]</scope>
    <source>
        <strain evidence="6 7">28</strain>
    </source>
</reference>
<dbReference type="PANTHER" id="PTHR30417">
    <property type="entry name" value="N-ACETYLMURAMOYL-L-ALANINE AMIDASE AMID"/>
    <property type="match status" value="1"/>
</dbReference>
<dbReference type="InterPro" id="IPR036505">
    <property type="entry name" value="Amidase/PGRP_sf"/>
</dbReference>
<keyword evidence="3" id="KW-0378">Hydrolase</keyword>
<dbReference type="SUPFAM" id="SSF55846">
    <property type="entry name" value="N-acetylmuramoyl-L-alanine amidase-like"/>
    <property type="match status" value="1"/>
</dbReference>
<evidence type="ECO:0000256" key="1">
    <source>
        <dbReference type="ARBA" id="ARBA00001561"/>
    </source>
</evidence>
<comment type="catalytic activity">
    <reaction evidence="1">
        <text>Hydrolyzes the link between N-acetylmuramoyl residues and L-amino acid residues in certain cell-wall glycopeptides.</text>
        <dbReference type="EC" id="3.5.1.28"/>
    </reaction>
</comment>
<dbReference type="RefSeq" id="WP_160201161.1">
    <property type="nucleotide sequence ID" value="NZ_QXWK01000007.1"/>
</dbReference>
<dbReference type="AlphaFoldDB" id="A0A845QIR9"/>
<comment type="caution">
    <text evidence="6">The sequence shown here is derived from an EMBL/GenBank/DDBJ whole genome shotgun (WGS) entry which is preliminary data.</text>
</comment>
<dbReference type="EMBL" id="QXWK01000007">
    <property type="protein sequence ID" value="NBH60865.1"/>
    <property type="molecule type" value="Genomic_DNA"/>
</dbReference>
<accession>A0A845QIR9</accession>
<dbReference type="EC" id="3.5.1.28" evidence="2"/>
<protein>
    <recommendedName>
        <fullName evidence="2">N-acetylmuramoyl-L-alanine amidase</fullName>
        <ecNumber evidence="2">3.5.1.28</ecNumber>
    </recommendedName>
</protein>
<evidence type="ECO:0000256" key="3">
    <source>
        <dbReference type="ARBA" id="ARBA00022801"/>
    </source>
</evidence>
<dbReference type="Proteomes" id="UP000446866">
    <property type="component" value="Unassembled WGS sequence"/>
</dbReference>
<feature type="domain" description="N-acetylmuramoyl-L-alanine amidase" evidence="5">
    <location>
        <begin position="10"/>
        <end position="164"/>
    </location>
</feature>
<evidence type="ECO:0000313" key="6">
    <source>
        <dbReference type="EMBL" id="NBH60865.1"/>
    </source>
</evidence>
<dbReference type="GO" id="GO:0071555">
    <property type="term" value="P:cell wall organization"/>
    <property type="evidence" value="ECO:0007669"/>
    <property type="project" value="UniProtKB-KW"/>
</dbReference>
<dbReference type="Gene3D" id="3.40.80.10">
    <property type="entry name" value="Peptidoglycan recognition protein-like"/>
    <property type="match status" value="1"/>
</dbReference>
<dbReference type="Pfam" id="PF01510">
    <property type="entry name" value="Amidase_2"/>
    <property type="match status" value="1"/>
</dbReference>
<evidence type="ECO:0000313" key="7">
    <source>
        <dbReference type="Proteomes" id="UP000446866"/>
    </source>
</evidence>
<dbReference type="InterPro" id="IPR002502">
    <property type="entry name" value="Amidase_domain"/>
</dbReference>
<evidence type="ECO:0000256" key="4">
    <source>
        <dbReference type="ARBA" id="ARBA00023316"/>
    </source>
</evidence>
<dbReference type="GO" id="GO:0008745">
    <property type="term" value="F:N-acetylmuramoyl-L-alanine amidase activity"/>
    <property type="evidence" value="ECO:0007669"/>
    <property type="project" value="UniProtKB-EC"/>
</dbReference>